<dbReference type="CDD" id="cd00085">
    <property type="entry name" value="HNHc"/>
    <property type="match status" value="1"/>
</dbReference>
<gene>
    <name evidence="2" type="ORF">Q5Y73_24250</name>
</gene>
<dbReference type="InterPro" id="IPR003615">
    <property type="entry name" value="HNH_nuc"/>
</dbReference>
<keyword evidence="2" id="KW-0378">Hydrolase</keyword>
<evidence type="ECO:0000313" key="2">
    <source>
        <dbReference type="EMBL" id="MDP5277200.1"/>
    </source>
</evidence>
<dbReference type="PANTHER" id="PTHR33877">
    <property type="entry name" value="SLL1193 PROTEIN"/>
    <property type="match status" value="1"/>
</dbReference>
<comment type="caution">
    <text evidence="2">The sequence shown here is derived from an EMBL/GenBank/DDBJ whole genome shotgun (WGS) entry which is preliminary data.</text>
</comment>
<sequence length="146" mass="17692">MTIPKNWYELALRYDVMKDLEKHPEIANKLGSYKNKFIKWCAVQRILFEADIFDEFKEFEEEIINNRLYNKDINLWKEISRKVFERDDYTCFYCGEKGGLLEVDHMMPISRGGSNDLSNLTTSCRRCNRQKRDKTVEEFKEWREKQ</sequence>
<dbReference type="PANTHER" id="PTHR33877:SF2">
    <property type="entry name" value="OS07G0170200 PROTEIN"/>
    <property type="match status" value="1"/>
</dbReference>
<dbReference type="RefSeq" id="WP_305994500.1">
    <property type="nucleotide sequence ID" value="NZ_JAVAMP010000029.1"/>
</dbReference>
<proteinExistence type="predicted"/>
<feature type="domain" description="HNH nuclease" evidence="1">
    <location>
        <begin position="78"/>
        <end position="129"/>
    </location>
</feature>
<evidence type="ECO:0000313" key="3">
    <source>
        <dbReference type="Proteomes" id="UP001231941"/>
    </source>
</evidence>
<keyword evidence="3" id="KW-1185">Reference proteome</keyword>
<keyword evidence="2" id="KW-0540">Nuclease</keyword>
<keyword evidence="2" id="KW-0255">Endonuclease</keyword>
<dbReference type="EMBL" id="JAVAMP010000029">
    <property type="protein sequence ID" value="MDP5277200.1"/>
    <property type="molecule type" value="Genomic_DNA"/>
</dbReference>
<dbReference type="Pfam" id="PF01844">
    <property type="entry name" value="HNH"/>
    <property type="match status" value="1"/>
</dbReference>
<dbReference type="GO" id="GO:0004519">
    <property type="term" value="F:endonuclease activity"/>
    <property type="evidence" value="ECO:0007669"/>
    <property type="project" value="UniProtKB-KW"/>
</dbReference>
<dbReference type="SMART" id="SM00507">
    <property type="entry name" value="HNHc"/>
    <property type="match status" value="1"/>
</dbReference>
<dbReference type="InterPro" id="IPR052892">
    <property type="entry name" value="NA-targeting_endonuclease"/>
</dbReference>
<dbReference type="Proteomes" id="UP001231941">
    <property type="component" value="Unassembled WGS sequence"/>
</dbReference>
<organism evidence="2 3">
    <name type="scientific">Chengkuizengella axinellae</name>
    <dbReference type="NCBI Taxonomy" id="3064388"/>
    <lineage>
        <taxon>Bacteria</taxon>
        <taxon>Bacillati</taxon>
        <taxon>Bacillota</taxon>
        <taxon>Bacilli</taxon>
        <taxon>Bacillales</taxon>
        <taxon>Paenibacillaceae</taxon>
        <taxon>Chengkuizengella</taxon>
    </lineage>
</organism>
<reference evidence="2 3" key="1">
    <citation type="submission" date="2023-08" db="EMBL/GenBank/DDBJ databases">
        <authorList>
            <person name="Park J.-S."/>
        </authorList>
    </citation>
    <scope>NUCLEOTIDE SEQUENCE [LARGE SCALE GENOMIC DNA]</scope>
    <source>
        <strain evidence="2 3">2205SS18-9</strain>
    </source>
</reference>
<dbReference type="Gene3D" id="1.10.30.50">
    <property type="match status" value="1"/>
</dbReference>
<name>A0ABT9J882_9BACL</name>
<evidence type="ECO:0000259" key="1">
    <source>
        <dbReference type="SMART" id="SM00507"/>
    </source>
</evidence>
<protein>
    <submittedName>
        <fullName evidence="2">HNH endonuclease</fullName>
    </submittedName>
</protein>
<accession>A0ABT9J882</accession>
<dbReference type="InterPro" id="IPR002711">
    <property type="entry name" value="HNH"/>
</dbReference>